<feature type="transmembrane region" description="Helical" evidence="1">
    <location>
        <begin position="395"/>
        <end position="416"/>
    </location>
</feature>
<feature type="transmembrane region" description="Helical" evidence="1">
    <location>
        <begin position="83"/>
        <end position="100"/>
    </location>
</feature>
<dbReference type="SUPFAM" id="SSF103473">
    <property type="entry name" value="MFS general substrate transporter"/>
    <property type="match status" value="1"/>
</dbReference>
<keyword evidence="1" id="KW-1133">Transmembrane helix</keyword>
<feature type="transmembrane region" description="Helical" evidence="1">
    <location>
        <begin position="367"/>
        <end position="389"/>
    </location>
</feature>
<feature type="transmembrane region" description="Helical" evidence="1">
    <location>
        <begin position="59"/>
        <end position="76"/>
    </location>
</feature>
<comment type="caution">
    <text evidence="2">The sequence shown here is derived from an EMBL/GenBank/DDBJ whole genome shotgun (WGS) entry which is preliminary data.</text>
</comment>
<dbReference type="Proteomes" id="UP001295684">
    <property type="component" value="Unassembled WGS sequence"/>
</dbReference>
<evidence type="ECO:0000256" key="1">
    <source>
        <dbReference type="SAM" id="Phobius"/>
    </source>
</evidence>
<feature type="transmembrane region" description="Helical" evidence="1">
    <location>
        <begin position="453"/>
        <end position="476"/>
    </location>
</feature>
<feature type="transmembrane region" description="Helical" evidence="1">
    <location>
        <begin position="428"/>
        <end position="447"/>
    </location>
</feature>
<feature type="transmembrane region" description="Helical" evidence="1">
    <location>
        <begin position="20"/>
        <end position="39"/>
    </location>
</feature>
<feature type="transmembrane region" description="Helical" evidence="1">
    <location>
        <begin position="148"/>
        <end position="165"/>
    </location>
</feature>
<feature type="transmembrane region" description="Helical" evidence="1">
    <location>
        <begin position="112"/>
        <end position="136"/>
    </location>
</feature>
<feature type="transmembrane region" description="Helical" evidence="1">
    <location>
        <begin position="303"/>
        <end position="323"/>
    </location>
</feature>
<gene>
    <name evidence="2" type="ORF">ECRASSUSDP1_LOCUS3341</name>
</gene>
<feature type="transmembrane region" description="Helical" evidence="1">
    <location>
        <begin position="185"/>
        <end position="206"/>
    </location>
</feature>
<accession>A0AAD1X5X8</accession>
<evidence type="ECO:0000313" key="2">
    <source>
        <dbReference type="EMBL" id="CAI2362024.1"/>
    </source>
</evidence>
<dbReference type="EMBL" id="CAMPGE010003200">
    <property type="protein sequence ID" value="CAI2362024.1"/>
    <property type="molecule type" value="Genomic_DNA"/>
</dbReference>
<feature type="transmembrane region" description="Helical" evidence="1">
    <location>
        <begin position="343"/>
        <end position="360"/>
    </location>
</feature>
<keyword evidence="3" id="KW-1185">Reference proteome</keyword>
<protein>
    <submittedName>
        <fullName evidence="2">Uncharacterized protein</fullName>
    </submittedName>
</protein>
<dbReference type="Gene3D" id="1.20.1250.20">
    <property type="entry name" value="MFS general substrate transporter like domains"/>
    <property type="match status" value="1"/>
</dbReference>
<organism evidence="2 3">
    <name type="scientific">Euplotes crassus</name>
    <dbReference type="NCBI Taxonomy" id="5936"/>
    <lineage>
        <taxon>Eukaryota</taxon>
        <taxon>Sar</taxon>
        <taxon>Alveolata</taxon>
        <taxon>Ciliophora</taxon>
        <taxon>Intramacronucleata</taxon>
        <taxon>Spirotrichea</taxon>
        <taxon>Hypotrichia</taxon>
        <taxon>Euplotida</taxon>
        <taxon>Euplotidae</taxon>
        <taxon>Moneuplotes</taxon>
    </lineage>
</organism>
<sequence>MNNKREVLKMEAKQGVVCKWLLVPFSILTVTAAAASLSLWEDWNTVVELQGYKEQVKDWILFVVLFGYLGSNPGFVIHFIGHIGAYILAIILTLVSYIGLGVCATTRTGHPWHLFFTMLFLYLAAFASSIAIVATISETLQNFSKRAGNFYIGLMIVYTLIAYSFEESLRNGILREIPTQYYYPILGVVVAIVYSISCLLSKLVVIEDFYSRITISQDVMGMLSLLLLSGVIIVVNYICFLVNYEYTLFFIIFLVALILNFVIAYFIIQVSHKTIDSSKPYDEFLEDEDQTVTMDLIGALHDYRLYGLMIGTFIIIGTSTTFLKNIRIIKTANHAMAPASTYSSLYLLCQSLGALICGLVGSYSNQFLCGTIGAILAITGYFSIIFLSWFYVETILIGLSSGIWWVLAPLIVYRFFGPKPFAGVWGSVLTINFWGMLLLGLVFTVFWEQHHKPLPWSLGIFSGACFLAIIALGLILNKNSG</sequence>
<proteinExistence type="predicted"/>
<evidence type="ECO:0000313" key="3">
    <source>
        <dbReference type="Proteomes" id="UP001295684"/>
    </source>
</evidence>
<keyword evidence="1" id="KW-0472">Membrane</keyword>
<reference evidence="2" key="1">
    <citation type="submission" date="2023-07" db="EMBL/GenBank/DDBJ databases">
        <authorList>
            <consortium name="AG Swart"/>
            <person name="Singh M."/>
            <person name="Singh A."/>
            <person name="Seah K."/>
            <person name="Emmerich C."/>
        </authorList>
    </citation>
    <scope>NUCLEOTIDE SEQUENCE</scope>
    <source>
        <strain evidence="2">DP1</strain>
    </source>
</reference>
<feature type="transmembrane region" description="Helical" evidence="1">
    <location>
        <begin position="218"/>
        <end position="240"/>
    </location>
</feature>
<feature type="transmembrane region" description="Helical" evidence="1">
    <location>
        <begin position="246"/>
        <end position="268"/>
    </location>
</feature>
<dbReference type="AlphaFoldDB" id="A0AAD1X5X8"/>
<dbReference type="InterPro" id="IPR036259">
    <property type="entry name" value="MFS_trans_sf"/>
</dbReference>
<name>A0AAD1X5X8_EUPCR</name>
<keyword evidence="1" id="KW-0812">Transmembrane</keyword>